<organism evidence="4 5">
    <name type="scientific">Pseudocercospora musae</name>
    <dbReference type="NCBI Taxonomy" id="113226"/>
    <lineage>
        <taxon>Eukaryota</taxon>
        <taxon>Fungi</taxon>
        <taxon>Dikarya</taxon>
        <taxon>Ascomycota</taxon>
        <taxon>Pezizomycotina</taxon>
        <taxon>Dothideomycetes</taxon>
        <taxon>Dothideomycetidae</taxon>
        <taxon>Mycosphaerellales</taxon>
        <taxon>Mycosphaerellaceae</taxon>
        <taxon>Pseudocercospora</taxon>
    </lineage>
</organism>
<dbReference type="Pfam" id="PF00248">
    <property type="entry name" value="Aldo_ket_red"/>
    <property type="match status" value="1"/>
</dbReference>
<name>A0A139ITP8_9PEZI</name>
<evidence type="ECO:0000256" key="1">
    <source>
        <dbReference type="ARBA" id="ARBA00023002"/>
    </source>
</evidence>
<evidence type="ECO:0000313" key="5">
    <source>
        <dbReference type="Proteomes" id="UP000073492"/>
    </source>
</evidence>
<dbReference type="Proteomes" id="UP000073492">
    <property type="component" value="Unassembled WGS sequence"/>
</dbReference>
<dbReference type="InterPro" id="IPR023210">
    <property type="entry name" value="NADP_OxRdtase_dom"/>
</dbReference>
<keyword evidence="5" id="KW-1185">Reference proteome</keyword>
<feature type="domain" description="NADP-dependent oxidoreductase" evidence="3">
    <location>
        <begin position="47"/>
        <end position="356"/>
    </location>
</feature>
<gene>
    <name evidence="4" type="ORF">AC579_4589</name>
</gene>
<proteinExistence type="predicted"/>
<evidence type="ECO:0000256" key="2">
    <source>
        <dbReference type="SAM" id="MobiDB-lite"/>
    </source>
</evidence>
<dbReference type="CDD" id="cd19164">
    <property type="entry name" value="AKR_ARA2"/>
    <property type="match status" value="1"/>
</dbReference>
<comment type="caution">
    <text evidence="4">The sequence shown here is derived from an EMBL/GenBank/DDBJ whole genome shotgun (WGS) entry which is preliminary data.</text>
</comment>
<evidence type="ECO:0000259" key="3">
    <source>
        <dbReference type="Pfam" id="PF00248"/>
    </source>
</evidence>
<dbReference type="InterPro" id="IPR020471">
    <property type="entry name" value="AKR"/>
</dbReference>
<evidence type="ECO:0000313" key="4">
    <source>
        <dbReference type="EMBL" id="KXT18085.1"/>
    </source>
</evidence>
<feature type="region of interest" description="Disordered" evidence="2">
    <location>
        <begin position="425"/>
        <end position="465"/>
    </location>
</feature>
<dbReference type="STRING" id="113226.A0A139ITP8"/>
<accession>A0A139ITP8</accession>
<dbReference type="OrthoDB" id="5286008at2759"/>
<keyword evidence="1" id="KW-0560">Oxidoreductase</keyword>
<dbReference type="InterPro" id="IPR044480">
    <property type="entry name" value="Ara2-like"/>
</dbReference>
<dbReference type="FunFam" id="3.20.20.100:FF:000037">
    <property type="entry name" value="L-galactose dehydrogenase (L-GalDH)"/>
    <property type="match status" value="1"/>
</dbReference>
<dbReference type="PANTHER" id="PTHR42686:SF1">
    <property type="entry name" value="GH17980P-RELATED"/>
    <property type="match status" value="1"/>
</dbReference>
<dbReference type="GO" id="GO:0070485">
    <property type="term" value="P:dehydro-D-arabinono-1,4-lactone biosynthetic process"/>
    <property type="evidence" value="ECO:0007669"/>
    <property type="project" value="TreeGrafter"/>
</dbReference>
<dbReference type="Gene3D" id="3.20.20.100">
    <property type="entry name" value="NADP-dependent oxidoreductase domain"/>
    <property type="match status" value="1"/>
</dbReference>
<dbReference type="GO" id="GO:0045290">
    <property type="term" value="F:D-arabinose 1-dehydrogenase [NAD(P)+] activity"/>
    <property type="evidence" value="ECO:0007669"/>
    <property type="project" value="InterPro"/>
</dbReference>
<protein>
    <recommendedName>
        <fullName evidence="3">NADP-dependent oxidoreductase domain-containing protein</fullName>
    </recommendedName>
</protein>
<dbReference type="GO" id="GO:0005829">
    <property type="term" value="C:cytosol"/>
    <property type="evidence" value="ECO:0007669"/>
    <property type="project" value="TreeGrafter"/>
</dbReference>
<dbReference type="EMBL" id="LFZO01000011">
    <property type="protein sequence ID" value="KXT18085.1"/>
    <property type="molecule type" value="Genomic_DNA"/>
</dbReference>
<dbReference type="AlphaFoldDB" id="A0A139ITP8"/>
<sequence length="465" mass="51967">MTSRLALLPGPPFAELVLQNPQSQRPRHIPRPTSMAAKIPLSSVLPPLIFGTATFNYQYNKDPYELDTAGLVKMALECGIKAFDTSPYYGPSEEILGDALDTDFIRNNFPRHDFFLITKCGRIASDEFDYSKEWIYQSVQRSLQRLKTKYLDLVYCHDVEFVSEDEVVHAIHELRRIRDTEGTVKYVGISGYPLDVLCSIARRVLRETGEPLDAVMSYANFTIQNQLLATKGIHQLREAGVDVVPNASPLGMGLLRREGVPVGSMGNWHPASNELRAAVKRASDFCDRHDEKLEVIAIRYALENWLKVGASVGSRGDPASGVPWQPEENERFRGARLGVSVMGVSKESELHKTMCVWRSILDGLDGGAETARLAGRWKRDHEWSLNRQKAVAILADGIQEHLDAYLDYTWESPGRGFVNRRATKKQGARLEPNVAANAAWTPAQSPQPDELPSAPEDMPQSLALR</sequence>
<reference evidence="4 5" key="1">
    <citation type="submission" date="2015-07" db="EMBL/GenBank/DDBJ databases">
        <title>Comparative genomics of the Sigatoka disease complex on banana suggests a link between parallel evolutionary changes in Pseudocercospora fijiensis and Pseudocercospora eumusae and increased virulence on the banana host.</title>
        <authorList>
            <person name="Chang T.-C."/>
            <person name="Salvucci A."/>
            <person name="Crous P.W."/>
            <person name="Stergiopoulos I."/>
        </authorList>
    </citation>
    <scope>NUCLEOTIDE SEQUENCE [LARGE SCALE GENOMIC DNA]</scope>
    <source>
        <strain evidence="4 5">CBS 116634</strain>
    </source>
</reference>
<dbReference type="SUPFAM" id="SSF51430">
    <property type="entry name" value="NAD(P)-linked oxidoreductase"/>
    <property type="match status" value="1"/>
</dbReference>
<dbReference type="InterPro" id="IPR036812">
    <property type="entry name" value="NAD(P)_OxRdtase_dom_sf"/>
</dbReference>
<dbReference type="PANTHER" id="PTHR42686">
    <property type="entry name" value="GH17980P-RELATED"/>
    <property type="match status" value="1"/>
</dbReference>